<dbReference type="Proteomes" id="UP000015351">
    <property type="component" value="Unassembled WGS sequence"/>
</dbReference>
<sequence>MVLLASSGAQAGAWEEFETRCLVPMGKVASPTTEGLSAGTTKALDGFMEGREREARTFVSPDGRVAMLVIDPSETEFLACGIVADGDPASEVDWDMSEAWLDAQISEGRYVKAGQSLLGPYFHSTEWREPKLRYSSLRGRDPDVVFYLISETGLES</sequence>
<reference evidence="2" key="1">
    <citation type="journal article" date="2013" name="Stand. Genomic Sci.">
        <title>Genome sequence of the Litoreibacter arenae type strain (DSM 19593(T)), a member of the Roseobacter clade isolated from sea sand.</title>
        <authorList>
            <person name="Riedel T."/>
            <person name="Fiebig A."/>
            <person name="Petersen J."/>
            <person name="Gronow S."/>
            <person name="Kyrpides N.C."/>
            <person name="Goker M."/>
            <person name="Klenk H.P."/>
        </authorList>
    </citation>
    <scope>NUCLEOTIDE SEQUENCE [LARGE SCALE GENOMIC DNA]</scope>
    <source>
        <strain evidence="2">DSM 19593</strain>
    </source>
</reference>
<evidence type="ECO:0000313" key="1">
    <source>
        <dbReference type="EMBL" id="EPX77875.1"/>
    </source>
</evidence>
<protein>
    <submittedName>
        <fullName evidence="1">Uncharacterized protein</fullName>
    </submittedName>
</protein>
<name>S9RID2_9RHOB</name>
<dbReference type="AlphaFoldDB" id="S9RID2"/>
<keyword evidence="2" id="KW-1185">Reference proteome</keyword>
<dbReference type="HOGENOM" id="CLU_1684468_0_0_5"/>
<dbReference type="STRING" id="1123360.thalar_03602"/>
<comment type="caution">
    <text evidence="1">The sequence shown here is derived from an EMBL/GenBank/DDBJ whole genome shotgun (WGS) entry which is preliminary data.</text>
</comment>
<evidence type="ECO:0000313" key="2">
    <source>
        <dbReference type="Proteomes" id="UP000015351"/>
    </source>
</evidence>
<proteinExistence type="predicted"/>
<dbReference type="EMBL" id="AONI01000015">
    <property type="protein sequence ID" value="EPX77875.1"/>
    <property type="molecule type" value="Genomic_DNA"/>
</dbReference>
<gene>
    <name evidence="1" type="ORF">thalar_03602</name>
</gene>
<organism evidence="1 2">
    <name type="scientific">Litoreibacter arenae DSM 19593</name>
    <dbReference type="NCBI Taxonomy" id="1123360"/>
    <lineage>
        <taxon>Bacteria</taxon>
        <taxon>Pseudomonadati</taxon>
        <taxon>Pseudomonadota</taxon>
        <taxon>Alphaproteobacteria</taxon>
        <taxon>Rhodobacterales</taxon>
        <taxon>Roseobacteraceae</taxon>
        <taxon>Litoreibacter</taxon>
    </lineage>
</organism>
<accession>S9RID2</accession>